<proteinExistence type="predicted"/>
<organism evidence="1">
    <name type="scientific">Anguilla anguilla</name>
    <name type="common">European freshwater eel</name>
    <name type="synonym">Muraena anguilla</name>
    <dbReference type="NCBI Taxonomy" id="7936"/>
    <lineage>
        <taxon>Eukaryota</taxon>
        <taxon>Metazoa</taxon>
        <taxon>Chordata</taxon>
        <taxon>Craniata</taxon>
        <taxon>Vertebrata</taxon>
        <taxon>Euteleostomi</taxon>
        <taxon>Actinopterygii</taxon>
        <taxon>Neopterygii</taxon>
        <taxon>Teleostei</taxon>
        <taxon>Anguilliformes</taxon>
        <taxon>Anguillidae</taxon>
        <taxon>Anguilla</taxon>
    </lineage>
</organism>
<evidence type="ECO:0000313" key="1">
    <source>
        <dbReference type="EMBL" id="JAH58863.1"/>
    </source>
</evidence>
<name>A0A0E9U1M5_ANGAN</name>
<accession>A0A0E9U1M5</accession>
<dbReference type="AlphaFoldDB" id="A0A0E9U1M5"/>
<protein>
    <submittedName>
        <fullName evidence="1">Uncharacterized protein</fullName>
    </submittedName>
</protein>
<reference evidence="1" key="1">
    <citation type="submission" date="2014-11" db="EMBL/GenBank/DDBJ databases">
        <authorList>
            <person name="Amaro Gonzalez C."/>
        </authorList>
    </citation>
    <scope>NUCLEOTIDE SEQUENCE</scope>
</reference>
<dbReference type="EMBL" id="GBXM01049714">
    <property type="protein sequence ID" value="JAH58863.1"/>
    <property type="molecule type" value="Transcribed_RNA"/>
</dbReference>
<reference evidence="1" key="2">
    <citation type="journal article" date="2015" name="Fish Shellfish Immunol.">
        <title>Early steps in the European eel (Anguilla anguilla)-Vibrio vulnificus interaction in the gills: Role of the RtxA13 toxin.</title>
        <authorList>
            <person name="Callol A."/>
            <person name="Pajuelo D."/>
            <person name="Ebbesson L."/>
            <person name="Teles M."/>
            <person name="MacKenzie S."/>
            <person name="Amaro C."/>
        </authorList>
    </citation>
    <scope>NUCLEOTIDE SEQUENCE</scope>
</reference>
<sequence>MNQNVSTPSEIILRLSSSINLRTFL</sequence>